<dbReference type="InterPro" id="IPR052162">
    <property type="entry name" value="Sensor_kinase/Photoreceptor"/>
</dbReference>
<dbReference type="CDD" id="cd00130">
    <property type="entry name" value="PAS"/>
    <property type="match status" value="1"/>
</dbReference>
<dbReference type="PANTHER" id="PTHR43304:SF1">
    <property type="entry name" value="PAC DOMAIN-CONTAINING PROTEIN"/>
    <property type="match status" value="1"/>
</dbReference>
<feature type="transmembrane region" description="Helical" evidence="6">
    <location>
        <begin position="187"/>
        <end position="203"/>
    </location>
</feature>
<feature type="domain" description="PAS" evidence="8">
    <location>
        <begin position="308"/>
        <end position="360"/>
    </location>
</feature>
<feature type="transmembrane region" description="Helical" evidence="6">
    <location>
        <begin position="112"/>
        <end position="133"/>
    </location>
</feature>
<dbReference type="Gene3D" id="3.30.450.20">
    <property type="entry name" value="PAS domain"/>
    <property type="match status" value="1"/>
</dbReference>
<dbReference type="SUPFAM" id="SSF55785">
    <property type="entry name" value="PYP-like sensor domain (PAS domain)"/>
    <property type="match status" value="1"/>
</dbReference>
<dbReference type="Pfam" id="PF00989">
    <property type="entry name" value="PAS"/>
    <property type="match status" value="1"/>
</dbReference>
<feature type="domain" description="PAC" evidence="9">
    <location>
        <begin position="388"/>
        <end position="439"/>
    </location>
</feature>
<dbReference type="SUPFAM" id="SSF47384">
    <property type="entry name" value="Homodimeric domain of signal transducing histidine kinase"/>
    <property type="match status" value="1"/>
</dbReference>
<gene>
    <name evidence="10" type="ORF">MNBD_NITROSPIRAE01-1704</name>
</gene>
<evidence type="ECO:0000259" key="9">
    <source>
        <dbReference type="PROSITE" id="PS50113"/>
    </source>
</evidence>
<dbReference type="InterPro" id="IPR000700">
    <property type="entry name" value="PAS-assoc_C"/>
</dbReference>
<evidence type="ECO:0000313" key="10">
    <source>
        <dbReference type="EMBL" id="VAX26972.1"/>
    </source>
</evidence>
<dbReference type="InterPro" id="IPR033425">
    <property type="entry name" value="MASE3"/>
</dbReference>
<evidence type="ECO:0000259" key="8">
    <source>
        <dbReference type="PROSITE" id="PS50112"/>
    </source>
</evidence>
<evidence type="ECO:0000256" key="4">
    <source>
        <dbReference type="ARBA" id="ARBA00022679"/>
    </source>
</evidence>
<keyword evidence="6" id="KW-0812">Transmembrane</keyword>
<dbReference type="PROSITE" id="PS50112">
    <property type="entry name" value="PAS"/>
    <property type="match status" value="1"/>
</dbReference>
<dbReference type="InterPro" id="IPR005467">
    <property type="entry name" value="His_kinase_dom"/>
</dbReference>
<evidence type="ECO:0000259" key="7">
    <source>
        <dbReference type="PROSITE" id="PS50109"/>
    </source>
</evidence>
<dbReference type="GO" id="GO:0006355">
    <property type="term" value="P:regulation of DNA-templated transcription"/>
    <property type="evidence" value="ECO:0007669"/>
    <property type="project" value="InterPro"/>
</dbReference>
<dbReference type="InterPro" id="IPR001610">
    <property type="entry name" value="PAC"/>
</dbReference>
<feature type="transmembrane region" description="Helical" evidence="6">
    <location>
        <begin position="145"/>
        <end position="167"/>
    </location>
</feature>
<dbReference type="InterPro" id="IPR000014">
    <property type="entry name" value="PAS"/>
</dbReference>
<keyword evidence="3" id="KW-0597">Phosphoprotein</keyword>
<dbReference type="Pfam" id="PF00512">
    <property type="entry name" value="HisKA"/>
    <property type="match status" value="1"/>
</dbReference>
<dbReference type="PRINTS" id="PR00344">
    <property type="entry name" value="BCTRLSENSOR"/>
</dbReference>
<feature type="transmembrane region" description="Helical" evidence="6">
    <location>
        <begin position="70"/>
        <end position="92"/>
    </location>
</feature>
<dbReference type="CDD" id="cd00082">
    <property type="entry name" value="HisKA"/>
    <property type="match status" value="1"/>
</dbReference>
<dbReference type="PANTHER" id="PTHR43304">
    <property type="entry name" value="PHYTOCHROME-LIKE PROTEIN CPH1"/>
    <property type="match status" value="1"/>
</dbReference>
<evidence type="ECO:0000256" key="6">
    <source>
        <dbReference type="SAM" id="Phobius"/>
    </source>
</evidence>
<dbReference type="PROSITE" id="PS50109">
    <property type="entry name" value="HIS_KIN"/>
    <property type="match status" value="1"/>
</dbReference>
<dbReference type="EC" id="2.7.13.3" evidence="2"/>
<feature type="domain" description="Histidine kinase" evidence="7">
    <location>
        <begin position="457"/>
        <end position="674"/>
    </location>
</feature>
<dbReference type="NCBIfam" id="TIGR00229">
    <property type="entry name" value="sensory_box"/>
    <property type="match status" value="1"/>
</dbReference>
<keyword evidence="6" id="KW-0472">Membrane</keyword>
<dbReference type="AlphaFoldDB" id="A0A3B1CFI4"/>
<dbReference type="Gene3D" id="3.30.565.10">
    <property type="entry name" value="Histidine kinase-like ATPase, C-terminal domain"/>
    <property type="match status" value="1"/>
</dbReference>
<dbReference type="Pfam" id="PF17159">
    <property type="entry name" value="MASE3"/>
    <property type="match status" value="1"/>
</dbReference>
<dbReference type="FunFam" id="3.30.565.10:FF:000006">
    <property type="entry name" value="Sensor histidine kinase WalK"/>
    <property type="match status" value="1"/>
</dbReference>
<proteinExistence type="predicted"/>
<dbReference type="InterPro" id="IPR036097">
    <property type="entry name" value="HisK_dim/P_sf"/>
</dbReference>
<dbReference type="SMART" id="SM00091">
    <property type="entry name" value="PAS"/>
    <property type="match status" value="1"/>
</dbReference>
<dbReference type="PROSITE" id="PS50113">
    <property type="entry name" value="PAC"/>
    <property type="match status" value="1"/>
</dbReference>
<evidence type="ECO:0000256" key="1">
    <source>
        <dbReference type="ARBA" id="ARBA00000085"/>
    </source>
</evidence>
<dbReference type="InterPro" id="IPR004358">
    <property type="entry name" value="Sig_transdc_His_kin-like_C"/>
</dbReference>
<dbReference type="SMART" id="SM00086">
    <property type="entry name" value="PAC"/>
    <property type="match status" value="1"/>
</dbReference>
<keyword evidence="5" id="KW-0418">Kinase</keyword>
<reference evidence="10" key="1">
    <citation type="submission" date="2018-06" db="EMBL/GenBank/DDBJ databases">
        <authorList>
            <person name="Zhirakovskaya E."/>
        </authorList>
    </citation>
    <scope>NUCLEOTIDE SEQUENCE</scope>
</reference>
<evidence type="ECO:0000256" key="5">
    <source>
        <dbReference type="ARBA" id="ARBA00022777"/>
    </source>
</evidence>
<dbReference type="GO" id="GO:0000155">
    <property type="term" value="F:phosphorelay sensor kinase activity"/>
    <property type="evidence" value="ECO:0007669"/>
    <property type="project" value="InterPro"/>
</dbReference>
<evidence type="ECO:0000256" key="3">
    <source>
        <dbReference type="ARBA" id="ARBA00022553"/>
    </source>
</evidence>
<sequence>MQVNARPQKVRLKVIRYCVLCALLLIAFLIARKMEWQGNKMLHSLMEVIATFLALIVGILALIRFYTKKINIFLFLGAGFLGTALLDGYHALVTSAFFDLYFPSPPTSLIPWSWVASRAFLSFLMALSWWVSFQARRQGGLPQAHVSEWFVFTGMGAATLLSFFFFAFYPLPRAYYPELFFGRPEEFVPAIFFGIALLGYLKMGDWREDAFHDWLIISLIVGFMGQVMFMSLSFRLFDTMFDAAHLLKKISYICMMQGLFIAMFDLFKQAESGESDLERALEGTQAATLQGWKDKKALKEEQGKLDKQKKFFESVVESSPNGIVMVDGKNEIILVNQMTEALFGYARSELLKQPVEILIPHQFSKNHPKHMKAFHKAPSTRMMGGGLPKRDIFAMRKDGSEFPVEIGLSVIQRDEEETFVMAMIVDISERSATEKRLEEERKALEKSNLELDSFVYTASHDLRAPLRGINSFSKFIEEDYADAFDDEGRDYLARIRRGVGRMTQLIDDLLTLSRVSRQKNPYEAVKITELIQSVTERMEFDLEEASVDLVIPENLPEIRCDRIKITEVFLNLINNAVKFSRKNKEGDAKVVISYEEKEENHQFSVTDNGIGIDPKYHERIFGIFQRLHTNEEYEGTGAGLSIVKRVIDDHKGQIWIASELGKGATFHFEIPKKPEAECMENSKTITSREE</sequence>
<organism evidence="10">
    <name type="scientific">hydrothermal vent metagenome</name>
    <dbReference type="NCBI Taxonomy" id="652676"/>
    <lineage>
        <taxon>unclassified sequences</taxon>
        <taxon>metagenomes</taxon>
        <taxon>ecological metagenomes</taxon>
    </lineage>
</organism>
<accession>A0A3B1CFI4</accession>
<dbReference type="Pfam" id="PF02518">
    <property type="entry name" value="HATPase_c"/>
    <property type="match status" value="1"/>
</dbReference>
<feature type="transmembrane region" description="Helical" evidence="6">
    <location>
        <begin position="215"/>
        <end position="237"/>
    </location>
</feature>
<dbReference type="EMBL" id="UOGF01000021">
    <property type="protein sequence ID" value="VAX26972.1"/>
    <property type="molecule type" value="Genomic_DNA"/>
</dbReference>
<keyword evidence="6" id="KW-1133">Transmembrane helix</keyword>
<dbReference type="SMART" id="SM00388">
    <property type="entry name" value="HisKA"/>
    <property type="match status" value="1"/>
</dbReference>
<evidence type="ECO:0000256" key="2">
    <source>
        <dbReference type="ARBA" id="ARBA00012438"/>
    </source>
</evidence>
<dbReference type="SMART" id="SM00387">
    <property type="entry name" value="HATPase_c"/>
    <property type="match status" value="1"/>
</dbReference>
<keyword evidence="4" id="KW-0808">Transferase</keyword>
<dbReference type="InterPro" id="IPR036890">
    <property type="entry name" value="HATPase_C_sf"/>
</dbReference>
<dbReference type="InterPro" id="IPR013767">
    <property type="entry name" value="PAS_fold"/>
</dbReference>
<feature type="transmembrane region" description="Helical" evidence="6">
    <location>
        <begin position="43"/>
        <end position="63"/>
    </location>
</feature>
<feature type="transmembrane region" description="Helical" evidence="6">
    <location>
        <begin position="14"/>
        <end position="31"/>
    </location>
</feature>
<comment type="catalytic activity">
    <reaction evidence="1">
        <text>ATP + protein L-histidine = ADP + protein N-phospho-L-histidine.</text>
        <dbReference type="EC" id="2.7.13.3"/>
    </reaction>
</comment>
<dbReference type="InterPro" id="IPR003594">
    <property type="entry name" value="HATPase_dom"/>
</dbReference>
<name>A0A3B1CFI4_9ZZZZ</name>
<dbReference type="InterPro" id="IPR035965">
    <property type="entry name" value="PAS-like_dom_sf"/>
</dbReference>
<dbReference type="SUPFAM" id="SSF55874">
    <property type="entry name" value="ATPase domain of HSP90 chaperone/DNA topoisomerase II/histidine kinase"/>
    <property type="match status" value="1"/>
</dbReference>
<dbReference type="InterPro" id="IPR003661">
    <property type="entry name" value="HisK_dim/P_dom"/>
</dbReference>
<dbReference type="Gene3D" id="1.10.287.130">
    <property type="match status" value="1"/>
</dbReference>
<protein>
    <recommendedName>
        <fullName evidence="2">histidine kinase</fullName>
        <ecNumber evidence="2">2.7.13.3</ecNumber>
    </recommendedName>
</protein>